<dbReference type="Proteomes" id="UP001320706">
    <property type="component" value="Unassembled WGS sequence"/>
</dbReference>
<organism evidence="1 2">
    <name type="scientific">Zalaria obscura</name>
    <dbReference type="NCBI Taxonomy" id="2024903"/>
    <lineage>
        <taxon>Eukaryota</taxon>
        <taxon>Fungi</taxon>
        <taxon>Dikarya</taxon>
        <taxon>Ascomycota</taxon>
        <taxon>Pezizomycotina</taxon>
        <taxon>Dothideomycetes</taxon>
        <taxon>Dothideomycetidae</taxon>
        <taxon>Dothideales</taxon>
        <taxon>Zalariaceae</taxon>
        <taxon>Zalaria</taxon>
    </lineage>
</organism>
<gene>
    <name evidence="1" type="primary">RFG1</name>
    <name evidence="1" type="ORF">M8818_006397</name>
</gene>
<reference evidence="1" key="1">
    <citation type="submission" date="2024-02" db="EMBL/GenBank/DDBJ databases">
        <title>Metagenome Assembled Genome of Zalaria obscura JY119.</title>
        <authorList>
            <person name="Vighnesh L."/>
            <person name="Jagadeeshwari U."/>
            <person name="Venkata Ramana C."/>
            <person name="Sasikala C."/>
        </authorList>
    </citation>
    <scope>NUCLEOTIDE SEQUENCE</scope>
    <source>
        <strain evidence="1">JY119</strain>
    </source>
</reference>
<keyword evidence="2" id="KW-1185">Reference proteome</keyword>
<evidence type="ECO:0000313" key="2">
    <source>
        <dbReference type="Proteomes" id="UP001320706"/>
    </source>
</evidence>
<sequence>MKTHVRLHAVIAFAVCTLVYLAWHLSSLQLPAVTEQIPWTRSTRRLAAFGDSWSASTRQSSVSALTSKLHLSDETRHAPSWVEVLCMEIDCDHLSNLAKDSTFLTPDGFGSVVDNKEWNRGLVEKAAAWDASTGGNIIVPEFDTWFLDQIRASQPAALGYNSQASAPGSSQVGEFTELKSPCMDHTASGGNGSGQTDAHAQTACQDASHHLFCEPQIVFTRQLWKRTMPGRDNECAEVPIGTRTDSKVNEDILISPGGKSPTLQPREARRLSRTSSQTSHTPLTPEESPPFGSARKRSASVLDEGESVETPSHTRDNSGASATSFPELCLCPPEAKVPRPRNAFILYRSHHHGNVAARHPGFSNPAISKILGEKWTNESDEEKARWKQFAENEKLAHAERYPNYRYQPKRSTRRHSISATGIPTSWEDVPRCSKCGGRTTNARGTSPSSSTLPSTETSPSSAYPTRNAVQLPPPTPSSTTTPSTRYLPMLNNLSLQSPHARRMQGHPPQYPGGPVGPPPMQQRDDDRVPPLTPDPKRRRFGSPQSYVPTRAMPPRQGAGPGTPFPFHPQGHPQGPAPGPPGRAQHPYPPVGSPRRESLPRPGELLRGQPPPPPPPGHMPPPPRPGYAQHRLSQGRVVPGPQDLSLTLPPLQTSAPPAMGSARMSAGPASGPGPVLGPNGEKLTLPEQIMAMPFLTKILMLGQVAPALPWVLAKGEKPRGVVIAVEGDDAVAARELTDWLGDFFAKDGGFEVDVLDGPKMPAPGEKDVAVQDVLQVIQQWHAKSKEIVQLVRPAPATAASGAEEKEEGNGKEAAKNTEGAAVSTTPTKAADAASTSKSDEAEKMDLDPPTPSTATTATVTAPKRILLLRTYSLTASNAYATSLSLPLRDNYHVQAHWQWTATLWRGIVGPDMTIYVKDVDPRERELTMGLRWMGGVGIAEDARVMAVKNPKVEKGEKGEGEKLGVEAGALRRLGFEIGEWVMGVGARKQGK</sequence>
<accession>A0ACC3S5L9</accession>
<proteinExistence type="predicted"/>
<protein>
    <submittedName>
        <fullName evidence="1">Slightly ste11-like protein</fullName>
    </submittedName>
</protein>
<comment type="caution">
    <text evidence="1">The sequence shown here is derived from an EMBL/GenBank/DDBJ whole genome shotgun (WGS) entry which is preliminary data.</text>
</comment>
<name>A0ACC3S5L9_9PEZI</name>
<evidence type="ECO:0000313" key="1">
    <source>
        <dbReference type="EMBL" id="KAK8198530.1"/>
    </source>
</evidence>
<dbReference type="EMBL" id="JAMKPW020000040">
    <property type="protein sequence ID" value="KAK8198530.1"/>
    <property type="molecule type" value="Genomic_DNA"/>
</dbReference>